<evidence type="ECO:0000313" key="3">
    <source>
        <dbReference type="Proteomes" id="UP000230750"/>
    </source>
</evidence>
<comment type="caution">
    <text evidence="2">The sequence shown here is derived from an EMBL/GenBank/DDBJ whole genome shotgun (WGS) entry which is preliminary data.</text>
</comment>
<feature type="domain" description="Platelet-derived growth factor (PDGF) family profile" evidence="1">
    <location>
        <begin position="1"/>
        <end position="74"/>
    </location>
</feature>
<dbReference type="PROSITE" id="PS50278">
    <property type="entry name" value="PDGF_2"/>
    <property type="match status" value="1"/>
</dbReference>
<evidence type="ECO:0000313" key="2">
    <source>
        <dbReference type="EMBL" id="PIK35824.1"/>
    </source>
</evidence>
<proteinExistence type="predicted"/>
<dbReference type="Proteomes" id="UP000230750">
    <property type="component" value="Unassembled WGS sequence"/>
</dbReference>
<organism evidence="2 3">
    <name type="scientific">Stichopus japonicus</name>
    <name type="common">Sea cucumber</name>
    <dbReference type="NCBI Taxonomy" id="307972"/>
    <lineage>
        <taxon>Eukaryota</taxon>
        <taxon>Metazoa</taxon>
        <taxon>Echinodermata</taxon>
        <taxon>Eleutherozoa</taxon>
        <taxon>Echinozoa</taxon>
        <taxon>Holothuroidea</taxon>
        <taxon>Aspidochirotacea</taxon>
        <taxon>Aspidochirotida</taxon>
        <taxon>Stichopodidae</taxon>
        <taxon>Apostichopus</taxon>
    </lineage>
</organism>
<evidence type="ECO:0000259" key="1">
    <source>
        <dbReference type="PROSITE" id="PS50278"/>
    </source>
</evidence>
<dbReference type="Gene3D" id="2.10.90.10">
    <property type="entry name" value="Cystine-knot cytokines"/>
    <property type="match status" value="1"/>
</dbReference>
<dbReference type="GO" id="GO:0016020">
    <property type="term" value="C:membrane"/>
    <property type="evidence" value="ECO:0007669"/>
    <property type="project" value="InterPro"/>
</dbReference>
<name>A0A2G8JJA4_STIJA</name>
<dbReference type="EMBL" id="MRZV01001805">
    <property type="protein sequence ID" value="PIK35824.1"/>
    <property type="molecule type" value="Genomic_DNA"/>
</dbReference>
<accession>A0A2G8JJA4</accession>
<sequence>TTIPSSGPIVSRYRGVAAVCNSDLFECVATETRDQTAELIRMEYRTDTMRLEWAGMTSLHFKEDVNCGCKCKVRPSDCRPDRELFTNCQCQCMVELDCPINFRWDPLSCDCVCDVPWSERLCRSKRETFNSTMCGCSCDSGLQEKCERKGLRFNSSKCKCISRSRYSLSDSS</sequence>
<dbReference type="SUPFAM" id="SSF57501">
    <property type="entry name" value="Cystine-knot cytokines"/>
    <property type="match status" value="1"/>
</dbReference>
<protein>
    <recommendedName>
        <fullName evidence="1">Platelet-derived growth factor (PDGF) family profile domain-containing protein</fullName>
    </recommendedName>
</protein>
<feature type="non-terminal residue" evidence="2">
    <location>
        <position position="1"/>
    </location>
</feature>
<dbReference type="InterPro" id="IPR029034">
    <property type="entry name" value="Cystine-knot_cytokine"/>
</dbReference>
<reference evidence="2 3" key="1">
    <citation type="journal article" date="2017" name="PLoS Biol.">
        <title>The sea cucumber genome provides insights into morphological evolution and visceral regeneration.</title>
        <authorList>
            <person name="Zhang X."/>
            <person name="Sun L."/>
            <person name="Yuan J."/>
            <person name="Sun Y."/>
            <person name="Gao Y."/>
            <person name="Zhang L."/>
            <person name="Li S."/>
            <person name="Dai H."/>
            <person name="Hamel J.F."/>
            <person name="Liu C."/>
            <person name="Yu Y."/>
            <person name="Liu S."/>
            <person name="Lin W."/>
            <person name="Guo K."/>
            <person name="Jin S."/>
            <person name="Xu P."/>
            <person name="Storey K.B."/>
            <person name="Huan P."/>
            <person name="Zhang T."/>
            <person name="Zhou Y."/>
            <person name="Zhang J."/>
            <person name="Lin C."/>
            <person name="Li X."/>
            <person name="Xing L."/>
            <person name="Huo D."/>
            <person name="Sun M."/>
            <person name="Wang L."/>
            <person name="Mercier A."/>
            <person name="Li F."/>
            <person name="Yang H."/>
            <person name="Xiang J."/>
        </authorList>
    </citation>
    <scope>NUCLEOTIDE SEQUENCE [LARGE SCALE GENOMIC DNA]</scope>
    <source>
        <strain evidence="2">Shaxun</strain>
        <tissue evidence="2">Muscle</tissue>
    </source>
</reference>
<dbReference type="AlphaFoldDB" id="A0A2G8JJA4"/>
<dbReference type="OrthoDB" id="5951777at2759"/>
<dbReference type="GO" id="GO:0008083">
    <property type="term" value="F:growth factor activity"/>
    <property type="evidence" value="ECO:0007669"/>
    <property type="project" value="InterPro"/>
</dbReference>
<gene>
    <name evidence="2" type="ORF">BSL78_27351</name>
</gene>
<keyword evidence="3" id="KW-1185">Reference proteome</keyword>
<dbReference type="InterPro" id="IPR000072">
    <property type="entry name" value="PDGF/VEGF_dom"/>
</dbReference>